<comment type="caution">
    <text evidence="2">The sequence shown here is derived from an EMBL/GenBank/DDBJ whole genome shotgun (WGS) entry which is preliminary data.</text>
</comment>
<sequence length="267" mass="30632">MIGLKLVLSICLLVIVLIAFFAFCLHRWHVRKWEVLSESGEQIEENERRAILQHRKEKIKQEAMDLGQTYQSAPRTVCKEPENWTNVEQCDVEHENSNQERWDSVQLQKENMVANRLKGVLDSKNVIEEPVDITRSPSKMSTLKLADLPSEDFLKLLKIEKGNMEILDEESVITFGKSISSKRKVWEEGQHVVHCRIIDSDQIDLVVCEEISTGFSFVLQHAEFERMGIGDLFTAQIDVLGKEKQWKEVIQVWPGINDADLTEAGAS</sequence>
<accession>A0A3D9JPC3</accession>
<keyword evidence="1" id="KW-0472">Membrane</keyword>
<dbReference type="EMBL" id="QRDZ01000013">
    <property type="protein sequence ID" value="RED75963.1"/>
    <property type="molecule type" value="Genomic_DNA"/>
</dbReference>
<reference evidence="2 3" key="1">
    <citation type="submission" date="2018-07" db="EMBL/GenBank/DDBJ databases">
        <title>Genomic Encyclopedia of Type Strains, Phase III (KMG-III): the genomes of soil and plant-associated and newly described type strains.</title>
        <authorList>
            <person name="Whitman W."/>
        </authorList>
    </citation>
    <scope>NUCLEOTIDE SEQUENCE [LARGE SCALE GENOMIC DNA]</scope>
    <source>
        <strain evidence="2 3">CECT 7287</strain>
    </source>
</reference>
<organism evidence="2 3">
    <name type="scientific">Cohnella phaseoli</name>
    <dbReference type="NCBI Taxonomy" id="456490"/>
    <lineage>
        <taxon>Bacteria</taxon>
        <taxon>Bacillati</taxon>
        <taxon>Bacillota</taxon>
        <taxon>Bacilli</taxon>
        <taxon>Bacillales</taxon>
        <taxon>Paenibacillaceae</taxon>
        <taxon>Cohnella</taxon>
    </lineage>
</organism>
<evidence type="ECO:0000256" key="1">
    <source>
        <dbReference type="SAM" id="Phobius"/>
    </source>
</evidence>
<name>A0A3D9JPC3_9BACL</name>
<keyword evidence="3" id="KW-1185">Reference proteome</keyword>
<dbReference type="OrthoDB" id="9879168at2"/>
<dbReference type="Proteomes" id="UP000256977">
    <property type="component" value="Unassembled WGS sequence"/>
</dbReference>
<feature type="transmembrane region" description="Helical" evidence="1">
    <location>
        <begin position="6"/>
        <end position="25"/>
    </location>
</feature>
<dbReference type="AlphaFoldDB" id="A0A3D9JPC3"/>
<evidence type="ECO:0000313" key="3">
    <source>
        <dbReference type="Proteomes" id="UP000256977"/>
    </source>
</evidence>
<evidence type="ECO:0000313" key="2">
    <source>
        <dbReference type="EMBL" id="RED75963.1"/>
    </source>
</evidence>
<keyword evidence="1" id="KW-0812">Transmembrane</keyword>
<gene>
    <name evidence="2" type="ORF">DFP98_11323</name>
</gene>
<dbReference type="RefSeq" id="WP_116061776.1">
    <property type="nucleotide sequence ID" value="NZ_QRDZ01000013.1"/>
</dbReference>
<keyword evidence="1" id="KW-1133">Transmembrane helix</keyword>
<proteinExistence type="predicted"/>
<protein>
    <submittedName>
        <fullName evidence="2">Uncharacterized protein</fullName>
    </submittedName>
</protein>